<feature type="compositionally biased region" description="Polar residues" evidence="6">
    <location>
        <begin position="110"/>
        <end position="120"/>
    </location>
</feature>
<name>A0ABY6F3M4_9GAMM</name>
<accession>A0ABY6F3M4</accession>
<evidence type="ECO:0000256" key="5">
    <source>
        <dbReference type="SAM" id="Coils"/>
    </source>
</evidence>
<evidence type="ECO:0000256" key="7">
    <source>
        <dbReference type="SAM" id="Phobius"/>
    </source>
</evidence>
<keyword evidence="10" id="KW-1185">Reference proteome</keyword>
<feature type="coiled-coil region" evidence="5">
    <location>
        <begin position="73"/>
        <end position="100"/>
    </location>
</feature>
<evidence type="ECO:0000256" key="6">
    <source>
        <dbReference type="SAM" id="MobiDB-lite"/>
    </source>
</evidence>
<evidence type="ECO:0000259" key="8">
    <source>
        <dbReference type="Pfam" id="PF06305"/>
    </source>
</evidence>
<evidence type="ECO:0000256" key="1">
    <source>
        <dbReference type="ARBA" id="ARBA00022475"/>
    </source>
</evidence>
<keyword evidence="1" id="KW-1003">Cell membrane</keyword>
<reference evidence="9" key="1">
    <citation type="submission" date="2021-12" db="EMBL/GenBank/DDBJ databases">
        <title>taxonomy of Moraxella sp. ZY201224.</title>
        <authorList>
            <person name="Li F."/>
        </authorList>
    </citation>
    <scope>NUCLEOTIDE SEQUENCE</scope>
    <source>
        <strain evidence="9">ZY201224</strain>
    </source>
</reference>
<protein>
    <submittedName>
        <fullName evidence="9">LapA family protein</fullName>
    </submittedName>
</protein>
<dbReference type="InterPro" id="IPR010445">
    <property type="entry name" value="LapA_dom"/>
</dbReference>
<evidence type="ECO:0000256" key="4">
    <source>
        <dbReference type="ARBA" id="ARBA00023136"/>
    </source>
</evidence>
<feature type="region of interest" description="Disordered" evidence="6">
    <location>
        <begin position="100"/>
        <end position="120"/>
    </location>
</feature>
<dbReference type="Proteomes" id="UP001063782">
    <property type="component" value="Chromosome"/>
</dbReference>
<dbReference type="RefSeq" id="WP_263076189.1">
    <property type="nucleotide sequence ID" value="NZ_CP089977.1"/>
</dbReference>
<proteinExistence type="predicted"/>
<feature type="transmembrane region" description="Helical" evidence="7">
    <location>
        <begin position="42"/>
        <end position="67"/>
    </location>
</feature>
<evidence type="ECO:0000256" key="3">
    <source>
        <dbReference type="ARBA" id="ARBA00022989"/>
    </source>
</evidence>
<gene>
    <name evidence="9" type="ORF">LU297_09055</name>
</gene>
<evidence type="ECO:0000313" key="10">
    <source>
        <dbReference type="Proteomes" id="UP001063782"/>
    </source>
</evidence>
<dbReference type="Pfam" id="PF06305">
    <property type="entry name" value="LapA_dom"/>
    <property type="match status" value="1"/>
</dbReference>
<keyword evidence="5" id="KW-0175">Coiled coil</keyword>
<evidence type="ECO:0000313" key="9">
    <source>
        <dbReference type="EMBL" id="UXZ04698.1"/>
    </source>
</evidence>
<keyword evidence="2 7" id="KW-0812">Transmembrane</keyword>
<keyword evidence="3 7" id="KW-1133">Transmembrane helix</keyword>
<feature type="domain" description="Lipopolysaccharide assembly protein A" evidence="8">
    <location>
        <begin position="23"/>
        <end position="87"/>
    </location>
</feature>
<organism evidence="9 10">
    <name type="scientific">Moraxella nasicaprae</name>
    <dbReference type="NCBI Taxonomy" id="2904122"/>
    <lineage>
        <taxon>Bacteria</taxon>
        <taxon>Pseudomonadati</taxon>
        <taxon>Pseudomonadota</taxon>
        <taxon>Gammaproteobacteria</taxon>
        <taxon>Moraxellales</taxon>
        <taxon>Moraxellaceae</taxon>
        <taxon>Moraxella</taxon>
    </lineage>
</organism>
<keyword evidence="4 7" id="KW-0472">Membrane</keyword>
<sequence length="120" mass="13347">MHILLIVLLVVVFAYSITLVLLNNSEVAVNLLFANLVPMNLGLVLVASIFLGVLIGILLALLMFRVLQNKWEISRLKKEVRTVQAQLTEANIKLAQMTEKQAEPTVVSEEPTTLINQQNP</sequence>
<dbReference type="EMBL" id="CP089977">
    <property type="protein sequence ID" value="UXZ04698.1"/>
    <property type="molecule type" value="Genomic_DNA"/>
</dbReference>
<evidence type="ECO:0000256" key="2">
    <source>
        <dbReference type="ARBA" id="ARBA00022692"/>
    </source>
</evidence>